<dbReference type="Gene3D" id="3.20.20.70">
    <property type="entry name" value="Aldolase class I"/>
    <property type="match status" value="1"/>
</dbReference>
<dbReference type="Gene3D" id="1.10.238.260">
    <property type="match status" value="1"/>
</dbReference>
<dbReference type="PANTHER" id="PTHR42880">
    <property type="entry name" value="HOMOCITRATE SYNTHASE"/>
    <property type="match status" value="1"/>
</dbReference>
<dbReference type="InterPro" id="IPR013785">
    <property type="entry name" value="Aldolase_TIM"/>
</dbReference>
<dbReference type="PROSITE" id="PS00816">
    <property type="entry name" value="AIPM_HOMOCIT_SYNTH_2"/>
    <property type="match status" value="1"/>
</dbReference>
<dbReference type="SUPFAM" id="SSF51569">
    <property type="entry name" value="Aldolase"/>
    <property type="match status" value="1"/>
</dbReference>
<dbReference type="InterPro" id="IPR000891">
    <property type="entry name" value="PYR_CT"/>
</dbReference>
<name>A0A382D090_9ZZZZ</name>
<organism evidence="3">
    <name type="scientific">marine metagenome</name>
    <dbReference type="NCBI Taxonomy" id="408172"/>
    <lineage>
        <taxon>unclassified sequences</taxon>
        <taxon>metagenomes</taxon>
        <taxon>ecological metagenomes</taxon>
    </lineage>
</organism>
<dbReference type="Pfam" id="PF00682">
    <property type="entry name" value="HMGL-like"/>
    <property type="match status" value="1"/>
</dbReference>
<dbReference type="PROSITE" id="PS00815">
    <property type="entry name" value="AIPM_HOMOCIT_SYNTH_1"/>
    <property type="match status" value="1"/>
</dbReference>
<dbReference type="AlphaFoldDB" id="A0A382D090"/>
<gene>
    <name evidence="3" type="ORF">METZ01_LOCUS184373</name>
</gene>
<reference evidence="3" key="1">
    <citation type="submission" date="2018-05" db="EMBL/GenBank/DDBJ databases">
        <authorList>
            <person name="Lanie J.A."/>
            <person name="Ng W.-L."/>
            <person name="Kazmierczak K.M."/>
            <person name="Andrzejewski T.M."/>
            <person name="Davidsen T.M."/>
            <person name="Wayne K.J."/>
            <person name="Tettelin H."/>
            <person name="Glass J.I."/>
            <person name="Rusch D."/>
            <person name="Podicherti R."/>
            <person name="Tsui H.-C.T."/>
            <person name="Winkler M.E."/>
        </authorList>
    </citation>
    <scope>NUCLEOTIDE SEQUENCE</scope>
</reference>
<dbReference type="PROSITE" id="PS50991">
    <property type="entry name" value="PYR_CT"/>
    <property type="match status" value="1"/>
</dbReference>
<evidence type="ECO:0000256" key="1">
    <source>
        <dbReference type="ARBA" id="ARBA00022679"/>
    </source>
</evidence>
<accession>A0A382D090</accession>
<sequence length="358" mass="38520">MKDKIWTSELNSRDEVWSGFDRSKPVNFYDTTLRDGEQAVGVVFTPEEKFEIAVALSELGVGRIEAGFPRVSEADSQAVKSILAAGLKAEIWGFSRALAADLDALIELGITATLIEISTSDIKMKAYGFDREKVLSRVGESIRHAVDHGIKVLFFPVDSTRSDLTFLRQVYSTACDAGASEVAVVDTIGACSPEAVEMLIREVRGWVGADTPLHFHGHNDFGLGTAAAIAAVRGGADWVQGTVNGIGERAGNSDLCEVALALSCLYDVPVNLDLRHARQVSALVQKAGNYRVDGWRPVVGDNLFTRESGAVANQFHIPEAIEPYSADIVGGNRKIVLGKKSGLSSIKLKVEELGMDVA</sequence>
<proteinExistence type="predicted"/>
<dbReference type="GO" id="GO:0046912">
    <property type="term" value="F:acyltransferase activity, acyl groups converted into alkyl on transfer"/>
    <property type="evidence" value="ECO:0007669"/>
    <property type="project" value="InterPro"/>
</dbReference>
<evidence type="ECO:0000313" key="3">
    <source>
        <dbReference type="EMBL" id="SVB31519.1"/>
    </source>
</evidence>
<feature type="domain" description="Pyruvate carboxyltransferase" evidence="2">
    <location>
        <begin position="26"/>
        <end position="278"/>
    </location>
</feature>
<dbReference type="EMBL" id="UINC01036884">
    <property type="protein sequence ID" value="SVB31519.1"/>
    <property type="molecule type" value="Genomic_DNA"/>
</dbReference>
<keyword evidence="1" id="KW-0808">Transferase</keyword>
<dbReference type="GO" id="GO:0019752">
    <property type="term" value="P:carboxylic acid metabolic process"/>
    <property type="evidence" value="ECO:0007669"/>
    <property type="project" value="InterPro"/>
</dbReference>
<evidence type="ECO:0000259" key="2">
    <source>
        <dbReference type="PROSITE" id="PS50991"/>
    </source>
</evidence>
<dbReference type="InterPro" id="IPR002034">
    <property type="entry name" value="AIPM/Hcit_synth_CS"/>
</dbReference>
<protein>
    <recommendedName>
        <fullName evidence="2">Pyruvate carboxyltransferase domain-containing protein</fullName>
    </recommendedName>
</protein>
<feature type="non-terminal residue" evidence="3">
    <location>
        <position position="358"/>
    </location>
</feature>
<dbReference type="PANTHER" id="PTHR42880:SF1">
    <property type="entry name" value="ISOPROPYLMALATE_HOMOCITRATE_CITRAMALATE SYNTHASE FAMILY PROTEIN"/>
    <property type="match status" value="1"/>
</dbReference>